<accession>A0A517NJ58</accession>
<sequence>MKDVSHTKGRQGKGRNKLPLQTGRQPSDRRSIPGGDLRWDDWNCEGGAANVQSAAGRSPKYTSMDQPILATGSMSWINEPSIDATTYFPISIVRATLKFQSAEVPAEISCRCRSVRQWNRTNGAAGQTSSTQSMFGGGIEADGKCVAWGTRPRVRPDNDQTCVVVEFVQIRDRRVAIVRFWRIPLRQFR</sequence>
<organism evidence="2 3">
    <name type="scientific">Rubripirellula lacrimiformis</name>
    <dbReference type="NCBI Taxonomy" id="1930273"/>
    <lineage>
        <taxon>Bacteria</taxon>
        <taxon>Pseudomonadati</taxon>
        <taxon>Planctomycetota</taxon>
        <taxon>Planctomycetia</taxon>
        <taxon>Pirellulales</taxon>
        <taxon>Pirellulaceae</taxon>
        <taxon>Rubripirellula</taxon>
    </lineage>
</organism>
<feature type="compositionally biased region" description="Basic and acidic residues" evidence="1">
    <location>
        <begin position="26"/>
        <end position="39"/>
    </location>
</feature>
<proteinExistence type="predicted"/>
<evidence type="ECO:0000313" key="3">
    <source>
        <dbReference type="Proteomes" id="UP000318538"/>
    </source>
</evidence>
<name>A0A517NJ58_9BACT</name>
<dbReference type="EMBL" id="CP036525">
    <property type="protein sequence ID" value="QDT07166.1"/>
    <property type="molecule type" value="Genomic_DNA"/>
</dbReference>
<dbReference type="AlphaFoldDB" id="A0A517NJ58"/>
<evidence type="ECO:0000313" key="2">
    <source>
        <dbReference type="EMBL" id="QDT07166.1"/>
    </source>
</evidence>
<dbReference type="KEGG" id="rlc:K227x_55910"/>
<feature type="region of interest" description="Disordered" evidence="1">
    <location>
        <begin position="1"/>
        <end position="39"/>
    </location>
</feature>
<gene>
    <name evidence="2" type="ORF">K227x_55910</name>
</gene>
<protein>
    <submittedName>
        <fullName evidence="2">Uncharacterized protein</fullName>
    </submittedName>
</protein>
<reference evidence="2 3" key="1">
    <citation type="submission" date="2019-02" db="EMBL/GenBank/DDBJ databases">
        <title>Deep-cultivation of Planctomycetes and their phenomic and genomic characterization uncovers novel biology.</title>
        <authorList>
            <person name="Wiegand S."/>
            <person name="Jogler M."/>
            <person name="Boedeker C."/>
            <person name="Pinto D."/>
            <person name="Vollmers J."/>
            <person name="Rivas-Marin E."/>
            <person name="Kohn T."/>
            <person name="Peeters S.H."/>
            <person name="Heuer A."/>
            <person name="Rast P."/>
            <person name="Oberbeckmann S."/>
            <person name="Bunk B."/>
            <person name="Jeske O."/>
            <person name="Meyerdierks A."/>
            <person name="Storesund J.E."/>
            <person name="Kallscheuer N."/>
            <person name="Luecker S."/>
            <person name="Lage O.M."/>
            <person name="Pohl T."/>
            <person name="Merkel B.J."/>
            <person name="Hornburger P."/>
            <person name="Mueller R.-W."/>
            <person name="Bruemmer F."/>
            <person name="Labrenz M."/>
            <person name="Spormann A.M."/>
            <person name="Op den Camp H."/>
            <person name="Overmann J."/>
            <person name="Amann R."/>
            <person name="Jetten M.S.M."/>
            <person name="Mascher T."/>
            <person name="Medema M.H."/>
            <person name="Devos D.P."/>
            <person name="Kaster A.-K."/>
            <person name="Ovreas L."/>
            <person name="Rohde M."/>
            <person name="Galperin M.Y."/>
            <person name="Jogler C."/>
        </authorList>
    </citation>
    <scope>NUCLEOTIDE SEQUENCE [LARGE SCALE GENOMIC DNA]</scope>
    <source>
        <strain evidence="2 3">K22_7</strain>
    </source>
</reference>
<dbReference type="Proteomes" id="UP000318538">
    <property type="component" value="Chromosome"/>
</dbReference>
<feature type="compositionally biased region" description="Basic residues" evidence="1">
    <location>
        <begin position="7"/>
        <end position="16"/>
    </location>
</feature>
<evidence type="ECO:0000256" key="1">
    <source>
        <dbReference type="SAM" id="MobiDB-lite"/>
    </source>
</evidence>
<keyword evidence="3" id="KW-1185">Reference proteome</keyword>